<reference evidence="1 2" key="2">
    <citation type="submission" date="2018-11" db="EMBL/GenBank/DDBJ databases">
        <authorList>
            <consortium name="Pathogen Informatics"/>
        </authorList>
    </citation>
    <scope>NUCLEOTIDE SEQUENCE [LARGE SCALE GENOMIC DNA]</scope>
</reference>
<evidence type="ECO:0000313" key="3">
    <source>
        <dbReference type="WBParaSite" id="TTAC_0000616501-mRNA-1"/>
    </source>
</evidence>
<proteinExistence type="predicted"/>
<dbReference type="WBParaSite" id="TTAC_0000616501-mRNA-1">
    <property type="protein sequence ID" value="TTAC_0000616501-mRNA-1"/>
    <property type="gene ID" value="TTAC_0000616501"/>
</dbReference>
<sequence length="113" mass="13142">MDEPTNCTDHFELFKNDIETRSSELMHHLESSRTSFWENLRACREYVIERINFLFSELELQAMNDQKEIDEKAQELGIGIMNTFEKIGACVSTIDACKRTLKNLSFDARASED</sequence>
<dbReference type="Proteomes" id="UP000274429">
    <property type="component" value="Unassembled WGS sequence"/>
</dbReference>
<accession>A0A0R3WZE7</accession>
<dbReference type="AlphaFoldDB" id="A0A0R3WZE7"/>
<evidence type="ECO:0000313" key="1">
    <source>
        <dbReference type="EMBL" id="VDM30311.1"/>
    </source>
</evidence>
<gene>
    <name evidence="1" type="ORF">TTAC_LOCUS6150</name>
</gene>
<organism evidence="3">
    <name type="scientific">Hydatigena taeniaeformis</name>
    <name type="common">Feline tapeworm</name>
    <name type="synonym">Taenia taeniaeformis</name>
    <dbReference type="NCBI Taxonomy" id="6205"/>
    <lineage>
        <taxon>Eukaryota</taxon>
        <taxon>Metazoa</taxon>
        <taxon>Spiralia</taxon>
        <taxon>Lophotrochozoa</taxon>
        <taxon>Platyhelminthes</taxon>
        <taxon>Cestoda</taxon>
        <taxon>Eucestoda</taxon>
        <taxon>Cyclophyllidea</taxon>
        <taxon>Taeniidae</taxon>
        <taxon>Hydatigera</taxon>
    </lineage>
</organism>
<reference evidence="3" key="1">
    <citation type="submission" date="2017-02" db="UniProtKB">
        <authorList>
            <consortium name="WormBaseParasite"/>
        </authorList>
    </citation>
    <scope>IDENTIFICATION</scope>
</reference>
<keyword evidence="2" id="KW-1185">Reference proteome</keyword>
<name>A0A0R3WZE7_HYDTA</name>
<dbReference type="EMBL" id="UYWX01020294">
    <property type="protein sequence ID" value="VDM30311.1"/>
    <property type="molecule type" value="Genomic_DNA"/>
</dbReference>
<protein>
    <submittedName>
        <fullName evidence="1 3">Uncharacterized protein</fullName>
    </submittedName>
</protein>
<evidence type="ECO:0000313" key="2">
    <source>
        <dbReference type="Proteomes" id="UP000274429"/>
    </source>
</evidence>
<dbReference type="OrthoDB" id="6224839at2759"/>